<evidence type="ECO:0000313" key="2">
    <source>
        <dbReference type="EMBL" id="CAK9178322.1"/>
    </source>
</evidence>
<dbReference type="EMBL" id="CAUOFW020007279">
    <property type="protein sequence ID" value="CAK9178322.1"/>
    <property type="molecule type" value="Genomic_DNA"/>
</dbReference>
<accession>A0ABC8U9A0</accession>
<name>A0ABC8U9A0_9AQUA</name>
<organism evidence="2 3">
    <name type="scientific">Ilex paraguariensis</name>
    <name type="common">yerba mate</name>
    <dbReference type="NCBI Taxonomy" id="185542"/>
    <lineage>
        <taxon>Eukaryota</taxon>
        <taxon>Viridiplantae</taxon>
        <taxon>Streptophyta</taxon>
        <taxon>Embryophyta</taxon>
        <taxon>Tracheophyta</taxon>
        <taxon>Spermatophyta</taxon>
        <taxon>Magnoliopsida</taxon>
        <taxon>eudicotyledons</taxon>
        <taxon>Gunneridae</taxon>
        <taxon>Pentapetalae</taxon>
        <taxon>asterids</taxon>
        <taxon>campanulids</taxon>
        <taxon>Aquifoliales</taxon>
        <taxon>Aquifoliaceae</taxon>
        <taxon>Ilex</taxon>
    </lineage>
</organism>
<evidence type="ECO:0000256" key="1">
    <source>
        <dbReference type="SAM" id="MobiDB-lite"/>
    </source>
</evidence>
<dbReference type="PANTHER" id="PTHR34555:SF7">
    <property type="entry name" value="DUF3741 DOMAIN-CONTAINING PROTEIN"/>
    <property type="match status" value="1"/>
</dbReference>
<sequence>MVNSELNSNGLGNSGTDVPIYHKQPPVAIKKTALRDVQNEKRSLKRSHEESSPFVDGRSITDAIKVHGTKRLTPDGPSNTHAASELLLNARRRFELELGRGRIQDSMGKYADCPQLKHCHMQQEISINQTQKGENNIHRVPVVTTNHMSSAMTFSYGGHSVPNSLGKPCKSLQAVETDCVKVTSELPHSIDCPLMDDQQRTERFIRLQNFLKQCDESNQNYTQMLLNFSPAELSRHAVELEKRAIQLTIEEGKEMQRVKALNVLGKSGLTNNPLQMTQKLQSKK</sequence>
<keyword evidence="3" id="KW-1185">Reference proteome</keyword>
<reference evidence="2 3" key="1">
    <citation type="submission" date="2024-02" db="EMBL/GenBank/DDBJ databases">
        <authorList>
            <person name="Vignale AGUSTIN F."/>
            <person name="Sosa J E."/>
            <person name="Modenutti C."/>
        </authorList>
    </citation>
    <scope>NUCLEOTIDE SEQUENCE [LARGE SCALE GENOMIC DNA]</scope>
</reference>
<dbReference type="Pfam" id="PF10044">
    <property type="entry name" value="LIN52"/>
    <property type="match status" value="1"/>
</dbReference>
<feature type="compositionally biased region" description="Low complexity" evidence="1">
    <location>
        <begin position="1"/>
        <end position="15"/>
    </location>
</feature>
<dbReference type="Proteomes" id="UP001642360">
    <property type="component" value="Unassembled WGS sequence"/>
</dbReference>
<dbReference type="AlphaFoldDB" id="A0ABC8U9A0"/>
<dbReference type="PANTHER" id="PTHR34555">
    <property type="entry name" value="INTEGRAL MEMBRANE HEMOLYSIN-III-LIKE PROTEIN"/>
    <property type="match status" value="1"/>
</dbReference>
<gene>
    <name evidence="2" type="ORF">ILEXP_LOCUS48252</name>
</gene>
<proteinExistence type="predicted"/>
<comment type="caution">
    <text evidence="2">The sequence shown here is derived from an EMBL/GenBank/DDBJ whole genome shotgun (WGS) entry which is preliminary data.</text>
</comment>
<evidence type="ECO:0000313" key="3">
    <source>
        <dbReference type="Proteomes" id="UP001642360"/>
    </source>
</evidence>
<dbReference type="InterPro" id="IPR018737">
    <property type="entry name" value="DREAM_LIN52"/>
</dbReference>
<feature type="region of interest" description="Disordered" evidence="1">
    <location>
        <begin position="1"/>
        <end position="21"/>
    </location>
</feature>
<protein>
    <submittedName>
        <fullName evidence="2">Uncharacterized protein</fullName>
    </submittedName>
</protein>